<dbReference type="Proteomes" id="UP000661077">
    <property type="component" value="Unassembled WGS sequence"/>
</dbReference>
<protein>
    <recommendedName>
        <fullName evidence="4">Lipoprotein</fullName>
    </recommendedName>
</protein>
<comment type="caution">
    <text evidence="2">The sequence shown here is derived from an EMBL/GenBank/DDBJ whole genome shotgun (WGS) entry which is preliminary data.</text>
</comment>
<evidence type="ECO:0000256" key="1">
    <source>
        <dbReference type="SAM" id="MobiDB-lite"/>
    </source>
</evidence>
<name>A0ABS1WRC2_9GAMM</name>
<keyword evidence="3" id="KW-1185">Reference proteome</keyword>
<feature type="region of interest" description="Disordered" evidence="1">
    <location>
        <begin position="21"/>
        <end position="52"/>
    </location>
</feature>
<organism evidence="2 3">
    <name type="scientific">Steroidobacter gossypii</name>
    <dbReference type="NCBI Taxonomy" id="2805490"/>
    <lineage>
        <taxon>Bacteria</taxon>
        <taxon>Pseudomonadati</taxon>
        <taxon>Pseudomonadota</taxon>
        <taxon>Gammaproteobacteria</taxon>
        <taxon>Steroidobacterales</taxon>
        <taxon>Steroidobacteraceae</taxon>
        <taxon>Steroidobacter</taxon>
    </lineage>
</organism>
<reference evidence="2 3" key="1">
    <citation type="journal article" date="2021" name="Int. J. Syst. Evol. Microbiol.">
        <title>Steroidobacter gossypii sp. nov., isolated from soil of cotton cropping field.</title>
        <authorList>
            <person name="Huang R."/>
            <person name="Yang S."/>
            <person name="Zhen C."/>
            <person name="Liu W."/>
        </authorList>
    </citation>
    <scope>NUCLEOTIDE SEQUENCE [LARGE SCALE GENOMIC DNA]</scope>
    <source>
        <strain evidence="2 3">S1-65</strain>
    </source>
</reference>
<evidence type="ECO:0000313" key="2">
    <source>
        <dbReference type="EMBL" id="MBM0103531.1"/>
    </source>
</evidence>
<dbReference type="RefSeq" id="WP_203165497.1">
    <property type="nucleotide sequence ID" value="NZ_JAEVLS010000001.1"/>
</dbReference>
<accession>A0ABS1WRC2</accession>
<dbReference type="PROSITE" id="PS51257">
    <property type="entry name" value="PROKAR_LIPOPROTEIN"/>
    <property type="match status" value="1"/>
</dbReference>
<evidence type="ECO:0000313" key="3">
    <source>
        <dbReference type="Proteomes" id="UP000661077"/>
    </source>
</evidence>
<proteinExistence type="predicted"/>
<evidence type="ECO:0008006" key="4">
    <source>
        <dbReference type="Google" id="ProtNLM"/>
    </source>
</evidence>
<sequence>MSRLQQIAIVAASLLAAACSKQKPATTPSIPLVEQRAADPAPTATTDELRSSFAPRGIAASYRATFSEGQIQSLEETRESTSQTGTYEFRGARLTRYRGAALNSNEDIELEFDLQGKVLTARAGNREVSAEEISAIRDRAQSLRSHAVAQHGVRGHEAN</sequence>
<gene>
    <name evidence="2" type="ORF">JM946_02195</name>
</gene>
<dbReference type="EMBL" id="JAEVLS010000001">
    <property type="protein sequence ID" value="MBM0103531.1"/>
    <property type="molecule type" value="Genomic_DNA"/>
</dbReference>